<sequence length="184" mass="20229">MFKIVRHPKGNPKSNTLFFLFYTSLSSSRKTHTLWAPTTASKNALSSIPPGTSTPFTTPSLALFASSSSSLGTPTTSIHPSFTQSTPLIMPWKTYMHSFSAILSFSSLSRHLSTTVLARSTTKSFCFGIKAYPNVSSSAHRTAKCASSPPRRSRMVGLIASCWYLRKWSRAGVCGRTKRTRLRV</sequence>
<protein>
    <submittedName>
        <fullName evidence="1">Uncharacterized protein</fullName>
    </submittedName>
</protein>
<organism evidence="1 2">
    <name type="scientific">Jimgerdemannia flammicorona</name>
    <dbReference type="NCBI Taxonomy" id="994334"/>
    <lineage>
        <taxon>Eukaryota</taxon>
        <taxon>Fungi</taxon>
        <taxon>Fungi incertae sedis</taxon>
        <taxon>Mucoromycota</taxon>
        <taxon>Mucoromycotina</taxon>
        <taxon>Endogonomycetes</taxon>
        <taxon>Endogonales</taxon>
        <taxon>Endogonaceae</taxon>
        <taxon>Jimgerdemannia</taxon>
    </lineage>
</organism>
<comment type="caution">
    <text evidence="1">The sequence shown here is derived from an EMBL/GenBank/DDBJ whole genome shotgun (WGS) entry which is preliminary data.</text>
</comment>
<accession>A0A433DN67</accession>
<dbReference type="EMBL" id="RBNI01000096">
    <property type="protein sequence ID" value="RUP52251.1"/>
    <property type="molecule type" value="Genomic_DNA"/>
</dbReference>
<evidence type="ECO:0000313" key="1">
    <source>
        <dbReference type="EMBL" id="RUP52251.1"/>
    </source>
</evidence>
<keyword evidence="2" id="KW-1185">Reference proteome</keyword>
<name>A0A433DN67_9FUNG</name>
<gene>
    <name evidence="1" type="ORF">BC936DRAFT_149932</name>
</gene>
<dbReference type="Proteomes" id="UP000268093">
    <property type="component" value="Unassembled WGS sequence"/>
</dbReference>
<proteinExistence type="predicted"/>
<evidence type="ECO:0000313" key="2">
    <source>
        <dbReference type="Proteomes" id="UP000268093"/>
    </source>
</evidence>
<reference evidence="1 2" key="1">
    <citation type="journal article" date="2018" name="New Phytol.">
        <title>Phylogenomics of Endogonaceae and evolution of mycorrhizas within Mucoromycota.</title>
        <authorList>
            <person name="Chang Y."/>
            <person name="Desiro A."/>
            <person name="Na H."/>
            <person name="Sandor L."/>
            <person name="Lipzen A."/>
            <person name="Clum A."/>
            <person name="Barry K."/>
            <person name="Grigoriev I.V."/>
            <person name="Martin F.M."/>
            <person name="Stajich J.E."/>
            <person name="Smith M.E."/>
            <person name="Bonito G."/>
            <person name="Spatafora J.W."/>
        </authorList>
    </citation>
    <scope>NUCLEOTIDE SEQUENCE [LARGE SCALE GENOMIC DNA]</scope>
    <source>
        <strain evidence="1 2">GMNB39</strain>
    </source>
</reference>
<dbReference type="AlphaFoldDB" id="A0A433DN67"/>